<accession>A0AAN6XDI0</accession>
<comment type="caution">
    <text evidence="1">The sequence shown here is derived from an EMBL/GenBank/DDBJ whole genome shotgun (WGS) entry which is preliminary data.</text>
</comment>
<evidence type="ECO:0000313" key="1">
    <source>
        <dbReference type="EMBL" id="KAK4198544.1"/>
    </source>
</evidence>
<protein>
    <submittedName>
        <fullName evidence="1">Uncharacterized protein</fullName>
    </submittedName>
</protein>
<sequence>MPDQVQLQSDIGALSLSGLGAFSHILAVLSTDNVAPLALIQLEQLGSAFHINGPHAAKVSDSLTRVSSHPVGRLALSIGWRKGDSASLLAQTAGGQAISLLSFCLVNLYTPAATGEILSTLCYKLLPKQFGVASIAQLADAAQLLGGKLGRLGFGNLLAQQAVRVQSVYKSLGMQSPRDLFETSSTESIASVFECLQHLTEEGSIVRIQGTYGIVHILAIILFMFPYDAVVTVESLVIHEGPNRRVMVEIRRGEVARVCVEKELGQPPYLNLPIKSSELHELPIKKPSSFEWQGWLARKLELEFAKYGTLCSQSVLVSCCDILVALARVHRFSAILAGERKVSGTGIWALLGPYPLNRIEQVCQAIFGTIPEHSGAEAKQAWNQFHTTLSEPLGQVECICDKCDISKGWNVEGGSQWECRRFGLWHTVGEVLTAGLYSLLLNAPTSVAISGHFPRK</sequence>
<keyword evidence="2" id="KW-1185">Reference proteome</keyword>
<dbReference type="Proteomes" id="UP001303160">
    <property type="component" value="Unassembled WGS sequence"/>
</dbReference>
<dbReference type="AlphaFoldDB" id="A0AAN6XDI0"/>
<reference evidence="1" key="1">
    <citation type="journal article" date="2023" name="Mol. Phylogenet. Evol.">
        <title>Genome-scale phylogeny and comparative genomics of the fungal order Sordariales.</title>
        <authorList>
            <person name="Hensen N."/>
            <person name="Bonometti L."/>
            <person name="Westerberg I."/>
            <person name="Brannstrom I.O."/>
            <person name="Guillou S."/>
            <person name="Cros-Aarteil S."/>
            <person name="Calhoun S."/>
            <person name="Haridas S."/>
            <person name="Kuo A."/>
            <person name="Mondo S."/>
            <person name="Pangilinan J."/>
            <person name="Riley R."/>
            <person name="LaButti K."/>
            <person name="Andreopoulos B."/>
            <person name="Lipzen A."/>
            <person name="Chen C."/>
            <person name="Yan M."/>
            <person name="Daum C."/>
            <person name="Ng V."/>
            <person name="Clum A."/>
            <person name="Steindorff A."/>
            <person name="Ohm R.A."/>
            <person name="Martin F."/>
            <person name="Silar P."/>
            <person name="Natvig D.O."/>
            <person name="Lalanne C."/>
            <person name="Gautier V."/>
            <person name="Ament-Velasquez S.L."/>
            <person name="Kruys A."/>
            <person name="Hutchinson M.I."/>
            <person name="Powell A.J."/>
            <person name="Barry K."/>
            <person name="Miller A.N."/>
            <person name="Grigoriev I.V."/>
            <person name="Debuchy R."/>
            <person name="Gladieux P."/>
            <person name="Hiltunen Thoren M."/>
            <person name="Johannesson H."/>
        </authorList>
    </citation>
    <scope>NUCLEOTIDE SEQUENCE</scope>
    <source>
        <strain evidence="1">CBS 315.58</strain>
    </source>
</reference>
<evidence type="ECO:0000313" key="2">
    <source>
        <dbReference type="Proteomes" id="UP001303160"/>
    </source>
</evidence>
<gene>
    <name evidence="1" type="ORF">QBC40DRAFT_283530</name>
</gene>
<proteinExistence type="predicted"/>
<name>A0AAN6XDI0_9PEZI</name>
<organism evidence="1 2">
    <name type="scientific">Triangularia verruculosa</name>
    <dbReference type="NCBI Taxonomy" id="2587418"/>
    <lineage>
        <taxon>Eukaryota</taxon>
        <taxon>Fungi</taxon>
        <taxon>Dikarya</taxon>
        <taxon>Ascomycota</taxon>
        <taxon>Pezizomycotina</taxon>
        <taxon>Sordariomycetes</taxon>
        <taxon>Sordariomycetidae</taxon>
        <taxon>Sordariales</taxon>
        <taxon>Podosporaceae</taxon>
        <taxon>Triangularia</taxon>
    </lineage>
</organism>
<dbReference type="EMBL" id="MU863944">
    <property type="protein sequence ID" value="KAK4198544.1"/>
    <property type="molecule type" value="Genomic_DNA"/>
</dbReference>
<reference evidence="1" key="2">
    <citation type="submission" date="2023-05" db="EMBL/GenBank/DDBJ databases">
        <authorList>
            <consortium name="Lawrence Berkeley National Laboratory"/>
            <person name="Steindorff A."/>
            <person name="Hensen N."/>
            <person name="Bonometti L."/>
            <person name="Westerberg I."/>
            <person name="Brannstrom I.O."/>
            <person name="Guillou S."/>
            <person name="Cros-Aarteil S."/>
            <person name="Calhoun S."/>
            <person name="Haridas S."/>
            <person name="Kuo A."/>
            <person name="Mondo S."/>
            <person name="Pangilinan J."/>
            <person name="Riley R."/>
            <person name="Labutti K."/>
            <person name="Andreopoulos B."/>
            <person name="Lipzen A."/>
            <person name="Chen C."/>
            <person name="Yanf M."/>
            <person name="Daum C."/>
            <person name="Ng V."/>
            <person name="Clum A."/>
            <person name="Ohm R."/>
            <person name="Martin F."/>
            <person name="Silar P."/>
            <person name="Natvig D."/>
            <person name="Lalanne C."/>
            <person name="Gautier V."/>
            <person name="Ament-Velasquez S.L."/>
            <person name="Kruys A."/>
            <person name="Hutchinson M.I."/>
            <person name="Powell A.J."/>
            <person name="Barry K."/>
            <person name="Miller A.N."/>
            <person name="Grigoriev I.V."/>
            <person name="Debuchy R."/>
            <person name="Gladieux P."/>
            <person name="Thoren M.H."/>
            <person name="Johannesson H."/>
        </authorList>
    </citation>
    <scope>NUCLEOTIDE SEQUENCE</scope>
    <source>
        <strain evidence="1">CBS 315.58</strain>
    </source>
</reference>